<name>A0A223LN26_KLEPN</name>
<evidence type="ECO:0000313" key="2">
    <source>
        <dbReference type="EMBL" id="ASU05180.1"/>
    </source>
</evidence>
<evidence type="ECO:0000256" key="1">
    <source>
        <dbReference type="SAM" id="MobiDB-lite"/>
    </source>
</evidence>
<sequence>MDVHHSGLVSEAPTGKDGLAWQTLMQEKNRLEGLLPQGWKKDFSTFFTLDGQTLMALMAFCTACSVDGVQTREHGHTSRSNLDEVETAIGFNLRDWWQPTAENFLGLLSKNQIVEALQEAGLDSVAVEAAKLKKGDAAILAERSLSDTRWVPGWMQPRDTKKSGSTTTPDTDADNEDNTACAA</sequence>
<reference evidence="2" key="1">
    <citation type="submission" date="2017-05" db="EMBL/GenBank/DDBJ databases">
        <title>Complete sequence of p13294-KPC.</title>
        <authorList>
            <person name="Feng J."/>
            <person name="Zhang D."/>
            <person name="Zeng L."/>
            <person name="Jiang X."/>
            <person name="Zhan Z."/>
            <person name="Luo W."/>
            <person name="Zhao Y."/>
            <person name="Zhou D."/>
        </authorList>
    </citation>
    <scope>NUCLEOTIDE SEQUENCE</scope>
    <source>
        <strain evidence="2">13294</strain>
        <plasmid evidence="2">p13294-KPC</plasmid>
    </source>
</reference>
<dbReference type="EMBL" id="MF156708">
    <property type="protein sequence ID" value="ASU05180.1"/>
    <property type="molecule type" value="Genomic_DNA"/>
</dbReference>
<geneLocation type="plasmid" evidence="2">
    <name>p13294-KPC</name>
</geneLocation>
<keyword evidence="2" id="KW-0614">Plasmid</keyword>
<evidence type="ECO:0008006" key="3">
    <source>
        <dbReference type="Google" id="ProtNLM"/>
    </source>
</evidence>
<protein>
    <recommendedName>
        <fullName evidence="3">DNA-binding protein</fullName>
    </recommendedName>
</protein>
<dbReference type="AlphaFoldDB" id="A0A223LN26"/>
<organism evidence="2">
    <name type="scientific">Klebsiella pneumoniae</name>
    <dbReference type="NCBI Taxonomy" id="573"/>
    <lineage>
        <taxon>Bacteria</taxon>
        <taxon>Pseudomonadati</taxon>
        <taxon>Pseudomonadota</taxon>
        <taxon>Gammaproteobacteria</taxon>
        <taxon>Enterobacterales</taxon>
        <taxon>Enterobacteriaceae</taxon>
        <taxon>Klebsiella/Raoultella group</taxon>
        <taxon>Klebsiella</taxon>
        <taxon>Klebsiella pneumoniae complex</taxon>
    </lineage>
</organism>
<proteinExistence type="predicted"/>
<accession>A0A223LN26</accession>
<feature type="region of interest" description="Disordered" evidence="1">
    <location>
        <begin position="150"/>
        <end position="183"/>
    </location>
</feature>